<dbReference type="SMART" id="SM01022">
    <property type="entry name" value="ASCH"/>
    <property type="match status" value="1"/>
</dbReference>
<dbReference type="InterPro" id="IPR009326">
    <property type="entry name" value="DUF984"/>
</dbReference>
<dbReference type="AlphaFoldDB" id="A0A1C6J7G1"/>
<dbReference type="PANTHER" id="PTHR39203:SF1">
    <property type="entry name" value="CYTOPLASMIC PROTEIN"/>
    <property type="match status" value="1"/>
</dbReference>
<dbReference type="PIRSF" id="PIRSF021320">
    <property type="entry name" value="DUF984"/>
    <property type="match status" value="1"/>
</dbReference>
<protein>
    <submittedName>
        <fullName evidence="2">ASCH domain</fullName>
    </submittedName>
</protein>
<sequence length="155" mass="18097">MQQQQKEIIDAYWRGFLQQTGRPTDLRYCDCYHFDNSEKWANKLLQLVLAGQKRATSSSAHFFTAHQLPLPEVGDCSVITDWAGTPRCIVETTAVTILPFRDITFDICRREGEDDDLESWRQGHIRFFTEDGRAEGYTFSWDMPVVFEDFKVVYQ</sequence>
<proteinExistence type="predicted"/>
<dbReference type="CDD" id="cd06553">
    <property type="entry name" value="ASCH_Ef3133_like"/>
    <property type="match status" value="1"/>
</dbReference>
<evidence type="ECO:0000259" key="1">
    <source>
        <dbReference type="SMART" id="SM01022"/>
    </source>
</evidence>
<dbReference type="PANTHER" id="PTHR39203">
    <property type="entry name" value="CYTOPLASMIC PROTEIN-RELATED"/>
    <property type="match status" value="1"/>
</dbReference>
<dbReference type="Pfam" id="PF04266">
    <property type="entry name" value="ASCH"/>
    <property type="match status" value="1"/>
</dbReference>
<gene>
    <name evidence="2" type="ORF">SAMEA3545359_01973</name>
</gene>
<accession>A0A1C6J7G1</accession>
<reference evidence="2" key="1">
    <citation type="submission" date="2015-09" db="EMBL/GenBank/DDBJ databases">
        <authorList>
            <consortium name="Pathogen Informatics"/>
        </authorList>
    </citation>
    <scope>NUCLEOTIDE SEQUENCE</scope>
    <source>
        <strain evidence="2">2789STDY5834896</strain>
    </source>
</reference>
<evidence type="ECO:0000313" key="2">
    <source>
        <dbReference type="EMBL" id="SCJ77976.1"/>
    </source>
</evidence>
<name>A0A1C6J7G1_9FIRM</name>
<dbReference type="SUPFAM" id="SSF88697">
    <property type="entry name" value="PUA domain-like"/>
    <property type="match status" value="1"/>
</dbReference>
<dbReference type="InterPro" id="IPR007374">
    <property type="entry name" value="ASCH_domain"/>
</dbReference>
<dbReference type="Gene3D" id="3.10.400.10">
    <property type="entry name" value="Sulfate adenylyltransferase"/>
    <property type="match status" value="1"/>
</dbReference>
<dbReference type="InterPro" id="IPR015947">
    <property type="entry name" value="PUA-like_sf"/>
</dbReference>
<dbReference type="EMBL" id="FMHG01000001">
    <property type="protein sequence ID" value="SCJ77976.1"/>
    <property type="molecule type" value="Genomic_DNA"/>
</dbReference>
<feature type="domain" description="ASCH" evidence="1">
    <location>
        <begin position="32"/>
        <end position="154"/>
    </location>
</feature>
<organism evidence="2">
    <name type="scientific">uncultured Anaerotruncus sp</name>
    <dbReference type="NCBI Taxonomy" id="905011"/>
    <lineage>
        <taxon>Bacteria</taxon>
        <taxon>Bacillati</taxon>
        <taxon>Bacillota</taxon>
        <taxon>Clostridia</taxon>
        <taxon>Eubacteriales</taxon>
        <taxon>Oscillospiraceae</taxon>
        <taxon>Anaerotruncus</taxon>
        <taxon>environmental samples</taxon>
    </lineage>
</organism>